<organism evidence="1 2">
    <name type="scientific">Sodiomyces alkalinus (strain CBS 110278 / VKM F-3762 / F11)</name>
    <name type="common">Alkaliphilic filamentous fungus</name>
    <dbReference type="NCBI Taxonomy" id="1314773"/>
    <lineage>
        <taxon>Eukaryota</taxon>
        <taxon>Fungi</taxon>
        <taxon>Dikarya</taxon>
        <taxon>Ascomycota</taxon>
        <taxon>Pezizomycotina</taxon>
        <taxon>Sordariomycetes</taxon>
        <taxon>Hypocreomycetidae</taxon>
        <taxon>Glomerellales</taxon>
        <taxon>Plectosphaerellaceae</taxon>
        <taxon>Sodiomyces</taxon>
    </lineage>
</organism>
<dbReference type="GeneID" id="39581520"/>
<reference evidence="1 2" key="1">
    <citation type="journal article" date="2018" name="Mol. Ecol.">
        <title>The obligate alkalophilic soda-lake fungus Sodiomyces alkalinus has shifted to a protein diet.</title>
        <authorList>
            <person name="Grum-Grzhimaylo A.A."/>
            <person name="Falkoski D.L."/>
            <person name="van den Heuvel J."/>
            <person name="Valero-Jimenez C.A."/>
            <person name="Min B."/>
            <person name="Choi I.G."/>
            <person name="Lipzen A."/>
            <person name="Daum C.G."/>
            <person name="Aanen D.K."/>
            <person name="Tsang A."/>
            <person name="Henrissat B."/>
            <person name="Bilanenko E.N."/>
            <person name="de Vries R.P."/>
            <person name="van Kan J.A.L."/>
            <person name="Grigoriev I.V."/>
            <person name="Debets A.J.M."/>
        </authorList>
    </citation>
    <scope>NUCLEOTIDE SEQUENCE [LARGE SCALE GENOMIC DNA]</scope>
    <source>
        <strain evidence="1 2">F11</strain>
    </source>
</reference>
<proteinExistence type="predicted"/>
<evidence type="ECO:0008006" key="3">
    <source>
        <dbReference type="Google" id="ProtNLM"/>
    </source>
</evidence>
<dbReference type="RefSeq" id="XP_028469717.1">
    <property type="nucleotide sequence ID" value="XM_028613042.1"/>
</dbReference>
<dbReference type="Proteomes" id="UP000272025">
    <property type="component" value="Unassembled WGS sequence"/>
</dbReference>
<dbReference type="GO" id="GO:0046677">
    <property type="term" value="P:response to antibiotic"/>
    <property type="evidence" value="ECO:0007669"/>
    <property type="project" value="InterPro"/>
</dbReference>
<dbReference type="InterPro" id="IPR052036">
    <property type="entry name" value="Hydrolase/PRTase-associated"/>
</dbReference>
<dbReference type="AlphaFoldDB" id="A0A3N2Q567"/>
<dbReference type="InterPro" id="IPR007815">
    <property type="entry name" value="Emycin_Estase"/>
</dbReference>
<dbReference type="PANTHER" id="PTHR31299">
    <property type="entry name" value="ESTERASE, PUTATIVE (AFU_ORTHOLOGUE AFUA_1G05850)-RELATED"/>
    <property type="match status" value="1"/>
</dbReference>
<gene>
    <name evidence="1" type="ORF">SODALDRAFT_341562</name>
</gene>
<sequence>MTSSRSRRGNPKAEQDESAAELLRTHVTPFPSATETEAAFSRVFDSFGDCKVLLIGDGSHGTSEFYTARAALTKYMIERHGFNIVAVEADWPDAEAVDRYVRRRPAPGPRASVQPVAEAEKAGREPAFMRFPTWMWRNTEVQGFVEWLRAWNYDKDPKAPDSVGFYGLDLYSLLTSMHEVIRYFEHADPAMAHVARHRYGKLMMWGEDPHEYGLEALVRGFKGYEEEVVAMLTDLLSKRLEYSSAHWNGDDFHSAEQNARLVIDAEKYYKSMYYGRNESWNLRDTHMFQTLTRLLKHRGPGAKAIVWAHNSHVGDARATSMGAARDELNIGQLCKETYGDDAALLVGCGSYTGTVAAAHRWDTDMQVMNVTPALRSSYEDLMHESGVKNFALDLRKGRCDETLRRALMRQRLQRFIGVIYRPDTELQSHYSKACLPQQFDGFVFFDESKHVGALEVHQPHTDVEYDETWPFGL</sequence>
<dbReference type="EMBL" id="ML119051">
    <property type="protein sequence ID" value="ROT41911.1"/>
    <property type="molecule type" value="Genomic_DNA"/>
</dbReference>
<dbReference type="InterPro" id="IPR014622">
    <property type="entry name" value="UCP036794_erythomycin"/>
</dbReference>
<dbReference type="OrthoDB" id="413649at2759"/>
<dbReference type="SUPFAM" id="SSF159501">
    <property type="entry name" value="EreA/ChaN-like"/>
    <property type="match status" value="1"/>
</dbReference>
<evidence type="ECO:0000313" key="1">
    <source>
        <dbReference type="EMBL" id="ROT41911.1"/>
    </source>
</evidence>
<dbReference type="Pfam" id="PF05139">
    <property type="entry name" value="Erythro_esteras"/>
    <property type="match status" value="1"/>
</dbReference>
<name>A0A3N2Q567_SODAK</name>
<dbReference type="Gene3D" id="3.30.1870.10">
    <property type="entry name" value="EreA-like, domain 2"/>
    <property type="match status" value="1"/>
</dbReference>
<protein>
    <recommendedName>
        <fullName evidence="3">Erythromycin esterase</fullName>
    </recommendedName>
</protein>
<accession>A0A3N2Q567</accession>
<dbReference type="PANTHER" id="PTHR31299:SF0">
    <property type="entry name" value="ESTERASE, PUTATIVE (AFU_ORTHOLOGUE AFUA_1G05850)-RELATED"/>
    <property type="match status" value="1"/>
</dbReference>
<dbReference type="Gene3D" id="3.40.1660.10">
    <property type="entry name" value="EreA-like (biosynthetic domain)"/>
    <property type="match status" value="1"/>
</dbReference>
<keyword evidence="2" id="KW-1185">Reference proteome</keyword>
<evidence type="ECO:0000313" key="2">
    <source>
        <dbReference type="Proteomes" id="UP000272025"/>
    </source>
</evidence>
<dbReference type="STRING" id="1314773.A0A3N2Q567"/>
<dbReference type="CDD" id="cd14728">
    <property type="entry name" value="Ere-like"/>
    <property type="match status" value="1"/>
</dbReference>
<dbReference type="PIRSF" id="PIRSF036794">
    <property type="entry name" value="UCP_erythr_ester"/>
    <property type="match status" value="1"/>
</dbReference>